<dbReference type="InterPro" id="IPR041373">
    <property type="entry name" value="RT_RNaseH"/>
</dbReference>
<dbReference type="InterPro" id="IPR050951">
    <property type="entry name" value="Retrovirus_Pol_polyprotein"/>
</dbReference>
<dbReference type="GO" id="GO:0004519">
    <property type="term" value="F:endonuclease activity"/>
    <property type="evidence" value="ECO:0007669"/>
    <property type="project" value="UniProtKB-KW"/>
</dbReference>
<sequence>MAISIISVSSDSSEESVGTSTGQVILFGTIPTTISDTTFSMIPPFTHVDTTPIPIVASTIPPSPDYTPASPVYTPASLDYSSVSNTESDPSKDLSPDHIPPLPATLPFLSSTDDSSDSDILDTPPSPTHVMILTLRQPIPHGRPYRYHPNGPVHMMTARKRVGPLPTHRLAVRHSVDYSSSYHFSLDDSLRDSSSSSSPETPSDYSTDALSDSASSRSSSDHLLPAPSSGMRPSYHLCSLVPRIHRSSAAISARPSHDSSSVSPSRKRSRYPAASISLSSPIPEALSYARADHLPSPKGLGMDVDVVRSDGIEIDLEIQAKIDECIAYADAHRDRGINARVVVEAVDQDKVRTDVRGPNEEAFGLPFLDYFLRQCLTYDLEQIDHQLAGALGARDDARNLEPLIENGGNEGKGNGGNRNGGNRNDNGNGRGYGYNFRGFLPARECTYQDFLKCQPLNFNRMEGVVRLTCWSKKMETVFHISNHPEKYQVKYATCALLNNVITWQNSYKRTIGIEAAYVMSWAEHMELMTEVYCLRNEVQKMETEMVPNKEDKVESFVGGLPDNIHGNVIATEPAKLQDAICIANNLMDQKPNGYARSAKNKRRLENNPRDNHEQQPVFKRQNVGGQNMERAYTAKNNEKKGDCMVIVTPNTRPQLGISRVLFAMSMESWDILRKNCPKLRNQNRGNQTGNKNGNKTGNQTGGNEATTKAYAIGGGGANLDSNVVTDTSYAVELADGRITETNVVLRDCTLGLLGHSFNIDLMPVELGSFDIIIGMDCLAKYYTLIICNGKVVCIPYGDEVLIIRGDDCDGRKDFPRLPHARQVEFQIDLVFGVAHVARSSYQLAPVEMQELSTQLQELSNRGFIRPSSSPWGAPVLFVEKKDGSFRKCIDYCELNKLNVKNRYPLLRIGDLFDQLQGSRVYSKINMRSGYHQLRVREEDIPNTAFMTRYGHYEFQVMPFGLTNSHAIFIDLMNRVCKPYLDRFMIIFIDYILIYSKSRKRHEGHLNLILRLLKKEELYAKFSQCEFWLSKVQFLGHVIDSEGIHVDPGFGAVLMQKEKVIAYASCQLNVHKKNYTTHDLELGVVVFALKMWRHYLYGTKCVVVFINHKSLQHILDQKELNIRQQRWLELLSDYDYEIRYHPGKANVVADALSQKERSKPLRVQALVMTIGLNLSKQILIAQSEARKEENFINEDLHGMINKLELRTDGTLCLNSRSWISCYGDLRALIMHESHKSKYSIHHGSNKMYQDLKKLYRWPNMKAEITTYVSKCLTCAKVKLPNTATGQDVIWVIVDRLTKSAHFLPMREDDTMEKLTRQYLKEVVSRYGVPVSIISDQPVEIMDREVKRLKQSRILIVKVCCNSKRGPEFTWEREDQMQKKYPYPFPNSAPVENATS</sequence>
<proteinExistence type="predicted"/>
<feature type="domain" description="Reverse transcriptase" evidence="8">
    <location>
        <begin position="859"/>
        <end position="1038"/>
    </location>
</feature>
<keyword evidence="3" id="KW-0540">Nuclease</keyword>
<dbReference type="CDD" id="cd01647">
    <property type="entry name" value="RT_LTR"/>
    <property type="match status" value="1"/>
</dbReference>
<dbReference type="PROSITE" id="PS50878">
    <property type="entry name" value="RT_POL"/>
    <property type="match status" value="1"/>
</dbReference>
<keyword evidence="4" id="KW-0255">Endonuclease</keyword>
<reference evidence="9" key="1">
    <citation type="journal article" date="2019" name="Sci. Rep.">
        <title>Draft genome of Tanacetum cinerariifolium, the natural source of mosquito coil.</title>
        <authorList>
            <person name="Yamashiro T."/>
            <person name="Shiraishi A."/>
            <person name="Satake H."/>
            <person name="Nakayama K."/>
        </authorList>
    </citation>
    <scope>NUCLEOTIDE SEQUENCE</scope>
</reference>
<accession>A0A699HLB3</accession>
<dbReference type="Pfam" id="PF17917">
    <property type="entry name" value="RT_RNaseH"/>
    <property type="match status" value="1"/>
</dbReference>
<evidence type="ECO:0000313" key="9">
    <source>
        <dbReference type="EMBL" id="GEY40198.1"/>
    </source>
</evidence>
<feature type="compositionally biased region" description="Low complexity" evidence="7">
    <location>
        <begin position="680"/>
        <end position="703"/>
    </location>
</feature>
<evidence type="ECO:0000256" key="7">
    <source>
        <dbReference type="SAM" id="MobiDB-lite"/>
    </source>
</evidence>
<dbReference type="GO" id="GO:0003676">
    <property type="term" value="F:nucleic acid binding"/>
    <property type="evidence" value="ECO:0007669"/>
    <property type="project" value="InterPro"/>
</dbReference>
<feature type="region of interest" description="Disordered" evidence="7">
    <location>
        <begin position="78"/>
        <end position="128"/>
    </location>
</feature>
<dbReference type="Gene3D" id="1.10.340.70">
    <property type="match status" value="1"/>
</dbReference>
<dbReference type="PANTHER" id="PTHR37984:SF5">
    <property type="entry name" value="PROTEIN NYNRIN-LIKE"/>
    <property type="match status" value="1"/>
</dbReference>
<dbReference type="PANTHER" id="PTHR37984">
    <property type="entry name" value="PROTEIN CBG26694"/>
    <property type="match status" value="1"/>
</dbReference>
<keyword evidence="5" id="KW-0378">Hydrolase</keyword>
<name>A0A699HLB3_TANCI</name>
<dbReference type="InterPro" id="IPR041588">
    <property type="entry name" value="Integrase_H2C2"/>
</dbReference>
<comment type="caution">
    <text evidence="9">The sequence shown here is derived from an EMBL/GenBank/DDBJ whole genome shotgun (WGS) entry which is preliminary data.</text>
</comment>
<feature type="region of interest" description="Disordered" evidence="7">
    <location>
        <begin position="678"/>
        <end position="704"/>
    </location>
</feature>
<protein>
    <recommendedName>
        <fullName evidence="8">Reverse transcriptase domain-containing protein</fullName>
    </recommendedName>
</protein>
<feature type="region of interest" description="Disordered" evidence="7">
    <location>
        <begin position="187"/>
        <end position="228"/>
    </location>
</feature>
<evidence type="ECO:0000256" key="2">
    <source>
        <dbReference type="ARBA" id="ARBA00022695"/>
    </source>
</evidence>
<dbReference type="GO" id="GO:0016787">
    <property type="term" value="F:hydrolase activity"/>
    <property type="evidence" value="ECO:0007669"/>
    <property type="project" value="UniProtKB-KW"/>
</dbReference>
<dbReference type="Pfam" id="PF00078">
    <property type="entry name" value="RVT_1"/>
    <property type="match status" value="1"/>
</dbReference>
<keyword evidence="2" id="KW-0548">Nucleotidyltransferase</keyword>
<dbReference type="CDD" id="cd09274">
    <property type="entry name" value="RNase_HI_RT_Ty3"/>
    <property type="match status" value="1"/>
</dbReference>
<feature type="compositionally biased region" description="Low complexity" evidence="7">
    <location>
        <begin position="252"/>
        <end position="264"/>
    </location>
</feature>
<keyword evidence="6" id="KW-0695">RNA-directed DNA polymerase</keyword>
<keyword evidence="1" id="KW-0808">Transferase</keyword>
<dbReference type="SUPFAM" id="SSF53098">
    <property type="entry name" value="Ribonuclease H-like"/>
    <property type="match status" value="1"/>
</dbReference>
<dbReference type="Gene3D" id="3.30.420.10">
    <property type="entry name" value="Ribonuclease H-like superfamily/Ribonuclease H"/>
    <property type="match status" value="1"/>
</dbReference>
<evidence type="ECO:0000256" key="6">
    <source>
        <dbReference type="ARBA" id="ARBA00022918"/>
    </source>
</evidence>
<dbReference type="EMBL" id="BKCJ010175514">
    <property type="protein sequence ID" value="GEY40198.1"/>
    <property type="molecule type" value="Genomic_DNA"/>
</dbReference>
<dbReference type="Pfam" id="PF17921">
    <property type="entry name" value="Integrase_H2C2"/>
    <property type="match status" value="1"/>
</dbReference>
<evidence type="ECO:0000256" key="5">
    <source>
        <dbReference type="ARBA" id="ARBA00022801"/>
    </source>
</evidence>
<dbReference type="InterPro" id="IPR043502">
    <property type="entry name" value="DNA/RNA_pol_sf"/>
</dbReference>
<feature type="region of interest" description="Disordered" evidence="7">
    <location>
        <begin position="249"/>
        <end position="274"/>
    </location>
</feature>
<organism evidence="9">
    <name type="scientific">Tanacetum cinerariifolium</name>
    <name type="common">Dalmatian daisy</name>
    <name type="synonym">Chrysanthemum cinerariifolium</name>
    <dbReference type="NCBI Taxonomy" id="118510"/>
    <lineage>
        <taxon>Eukaryota</taxon>
        <taxon>Viridiplantae</taxon>
        <taxon>Streptophyta</taxon>
        <taxon>Embryophyta</taxon>
        <taxon>Tracheophyta</taxon>
        <taxon>Spermatophyta</taxon>
        <taxon>Magnoliopsida</taxon>
        <taxon>eudicotyledons</taxon>
        <taxon>Gunneridae</taxon>
        <taxon>Pentapetalae</taxon>
        <taxon>asterids</taxon>
        <taxon>campanulids</taxon>
        <taxon>Asterales</taxon>
        <taxon>Asteraceae</taxon>
        <taxon>Asteroideae</taxon>
        <taxon>Anthemideae</taxon>
        <taxon>Anthemidinae</taxon>
        <taxon>Tanacetum</taxon>
    </lineage>
</organism>
<feature type="region of interest" description="Disordered" evidence="7">
    <location>
        <begin position="402"/>
        <end position="427"/>
    </location>
</feature>
<evidence type="ECO:0000256" key="4">
    <source>
        <dbReference type="ARBA" id="ARBA00022759"/>
    </source>
</evidence>
<evidence type="ECO:0000256" key="3">
    <source>
        <dbReference type="ARBA" id="ARBA00022722"/>
    </source>
</evidence>
<gene>
    <name evidence="9" type="ORF">Tci_412172</name>
</gene>
<dbReference type="GO" id="GO:0003964">
    <property type="term" value="F:RNA-directed DNA polymerase activity"/>
    <property type="evidence" value="ECO:0007669"/>
    <property type="project" value="UniProtKB-KW"/>
</dbReference>
<dbReference type="Gene3D" id="3.30.70.270">
    <property type="match status" value="1"/>
</dbReference>
<dbReference type="SUPFAM" id="SSF56672">
    <property type="entry name" value="DNA/RNA polymerases"/>
    <property type="match status" value="1"/>
</dbReference>
<dbReference type="InterPro" id="IPR036397">
    <property type="entry name" value="RNaseH_sf"/>
</dbReference>
<dbReference type="CDD" id="cd00303">
    <property type="entry name" value="retropepsin_like"/>
    <property type="match status" value="1"/>
</dbReference>
<dbReference type="Pfam" id="PF08284">
    <property type="entry name" value="RVP_2"/>
    <property type="match status" value="1"/>
</dbReference>
<evidence type="ECO:0000259" key="8">
    <source>
        <dbReference type="PROSITE" id="PS50878"/>
    </source>
</evidence>
<dbReference type="InterPro" id="IPR043128">
    <property type="entry name" value="Rev_trsase/Diguanyl_cyclase"/>
</dbReference>
<feature type="region of interest" description="Disordered" evidence="7">
    <location>
        <begin position="605"/>
        <end position="627"/>
    </location>
</feature>
<evidence type="ECO:0000256" key="1">
    <source>
        <dbReference type="ARBA" id="ARBA00022679"/>
    </source>
</evidence>
<dbReference type="InterPro" id="IPR000477">
    <property type="entry name" value="RT_dom"/>
</dbReference>
<feature type="compositionally biased region" description="Polar residues" evidence="7">
    <location>
        <begin position="79"/>
        <end position="88"/>
    </location>
</feature>
<dbReference type="Gene3D" id="3.10.10.10">
    <property type="entry name" value="HIV Type 1 Reverse Transcriptase, subunit A, domain 1"/>
    <property type="match status" value="1"/>
</dbReference>
<feature type="compositionally biased region" description="Low complexity" evidence="7">
    <location>
        <begin position="192"/>
        <end position="218"/>
    </location>
</feature>
<feature type="compositionally biased region" description="Gly residues" evidence="7">
    <location>
        <begin position="408"/>
        <end position="419"/>
    </location>
</feature>
<dbReference type="InterPro" id="IPR012337">
    <property type="entry name" value="RNaseH-like_sf"/>
</dbReference>